<gene>
    <name evidence="1" type="ORF">HMPREF0661_03715</name>
</gene>
<name>A0A096D127_9BACT</name>
<evidence type="ECO:0000313" key="1">
    <source>
        <dbReference type="EMBL" id="KGF51219.1"/>
    </source>
</evidence>
<sequence>MSIFDFFNKNKRKAQQNEQCLLDKEGTGEADLWSKAYVAEPQCYEKEGKEKLLSFVITEGVNTILPMYPNELYKNEEENLSDIRLTFVSTTKKGEVVDLPFFHCVPALSNYAVEYREPNVLIRGLNAAEMGLLISGVKQSLKRI</sequence>
<reference evidence="1 2" key="1">
    <citation type="submission" date="2014-07" db="EMBL/GenBank/DDBJ databases">
        <authorList>
            <person name="McCorrison J."/>
            <person name="Sanka R."/>
            <person name="Torralba M."/>
            <person name="Gillis M."/>
            <person name="Haft D.H."/>
            <person name="Methe B."/>
            <person name="Sutton G."/>
            <person name="Nelson K.E."/>
        </authorList>
    </citation>
    <scope>NUCLEOTIDE SEQUENCE [LARGE SCALE GENOMIC DNA]</scope>
    <source>
        <strain evidence="1 2">DNF00666</strain>
    </source>
</reference>
<protein>
    <submittedName>
        <fullName evidence="1">Uncharacterized protein</fullName>
    </submittedName>
</protein>
<comment type="caution">
    <text evidence="1">The sequence shown here is derived from an EMBL/GenBank/DDBJ whole genome shotgun (WGS) entry which is preliminary data.</text>
</comment>
<organism evidence="1 2">
    <name type="scientific">Prevotella melaninogenica DNF00666</name>
    <dbReference type="NCBI Taxonomy" id="1401073"/>
    <lineage>
        <taxon>Bacteria</taxon>
        <taxon>Pseudomonadati</taxon>
        <taxon>Bacteroidota</taxon>
        <taxon>Bacteroidia</taxon>
        <taxon>Bacteroidales</taxon>
        <taxon>Prevotellaceae</taxon>
        <taxon>Prevotella</taxon>
    </lineage>
</organism>
<dbReference type="Proteomes" id="UP000029578">
    <property type="component" value="Unassembled WGS sequence"/>
</dbReference>
<evidence type="ECO:0000313" key="2">
    <source>
        <dbReference type="Proteomes" id="UP000029578"/>
    </source>
</evidence>
<dbReference type="EMBL" id="JRNS01000225">
    <property type="protein sequence ID" value="KGF51219.1"/>
    <property type="molecule type" value="Genomic_DNA"/>
</dbReference>
<accession>A0A096D127</accession>
<dbReference type="RefSeq" id="WP_036863172.1">
    <property type="nucleotide sequence ID" value="NZ_JRNS01000225.1"/>
</dbReference>
<proteinExistence type="predicted"/>
<dbReference type="AlphaFoldDB" id="A0A096D127"/>